<evidence type="ECO:0000256" key="7">
    <source>
        <dbReference type="ARBA" id="ARBA00048539"/>
    </source>
</evidence>
<dbReference type="SUPFAM" id="SSF56037">
    <property type="entry name" value="PheT/TilS domain"/>
    <property type="match status" value="1"/>
</dbReference>
<evidence type="ECO:0000256" key="4">
    <source>
        <dbReference type="ARBA" id="ARBA00022694"/>
    </source>
</evidence>
<comment type="subcellular location">
    <subcellularLocation>
        <location evidence="1 8">Cytoplasm</location>
    </subcellularLocation>
</comment>
<keyword evidence="2 8" id="KW-0963">Cytoplasm</keyword>
<dbReference type="Pfam" id="PF11734">
    <property type="entry name" value="TilS_C"/>
    <property type="match status" value="1"/>
</dbReference>
<evidence type="ECO:0000256" key="3">
    <source>
        <dbReference type="ARBA" id="ARBA00022598"/>
    </source>
</evidence>
<dbReference type="GO" id="GO:0006400">
    <property type="term" value="P:tRNA modification"/>
    <property type="evidence" value="ECO:0007669"/>
    <property type="project" value="UniProtKB-UniRule"/>
</dbReference>
<dbReference type="GO" id="GO:0005737">
    <property type="term" value="C:cytoplasm"/>
    <property type="evidence" value="ECO:0007669"/>
    <property type="project" value="UniProtKB-SubCell"/>
</dbReference>
<proteinExistence type="inferred from homology"/>
<feature type="binding site" evidence="8">
    <location>
        <begin position="30"/>
        <end position="35"/>
    </location>
    <ligand>
        <name>ATP</name>
        <dbReference type="ChEBI" id="CHEBI:30616"/>
    </ligand>
</feature>
<gene>
    <name evidence="8 10" type="primary">tilS</name>
    <name evidence="10" type="ORF">CE91St55_37930</name>
</gene>
<comment type="function">
    <text evidence="8">Ligates lysine onto the cytidine present at position 34 of the AUA codon-specific tRNA(Ile) that contains the anticodon CAU, in an ATP-dependent manner. Cytidine is converted to lysidine, thus changing the amino acid specificity of the tRNA from methionine to isoleucine.</text>
</comment>
<dbReference type="Proteomes" id="UP001055091">
    <property type="component" value="Unassembled WGS sequence"/>
</dbReference>
<dbReference type="SUPFAM" id="SSF52402">
    <property type="entry name" value="Adenine nucleotide alpha hydrolases-like"/>
    <property type="match status" value="1"/>
</dbReference>
<comment type="caution">
    <text evidence="10">The sequence shown here is derived from an EMBL/GenBank/DDBJ whole genome shotgun (WGS) entry which is preliminary data.</text>
</comment>
<dbReference type="RefSeq" id="WP_022032434.1">
    <property type="nucleotide sequence ID" value="NZ_BQNJ01000001.1"/>
</dbReference>
<dbReference type="NCBIfam" id="TIGR02433">
    <property type="entry name" value="lysidine_TilS_C"/>
    <property type="match status" value="1"/>
</dbReference>
<dbReference type="NCBIfam" id="TIGR02432">
    <property type="entry name" value="lysidine_TilS_N"/>
    <property type="match status" value="1"/>
</dbReference>
<feature type="domain" description="Lysidine-tRNA(Ile) synthetase C-terminal" evidence="9">
    <location>
        <begin position="382"/>
        <end position="453"/>
    </location>
</feature>
<dbReference type="Gene3D" id="3.40.50.620">
    <property type="entry name" value="HUPs"/>
    <property type="match status" value="1"/>
</dbReference>
<evidence type="ECO:0000256" key="2">
    <source>
        <dbReference type="ARBA" id="ARBA00022490"/>
    </source>
</evidence>
<comment type="catalytic activity">
    <reaction evidence="7 8">
        <text>cytidine(34) in tRNA(Ile2) + L-lysine + ATP = lysidine(34) in tRNA(Ile2) + AMP + diphosphate + H(+)</text>
        <dbReference type="Rhea" id="RHEA:43744"/>
        <dbReference type="Rhea" id="RHEA-COMP:10625"/>
        <dbReference type="Rhea" id="RHEA-COMP:10670"/>
        <dbReference type="ChEBI" id="CHEBI:15378"/>
        <dbReference type="ChEBI" id="CHEBI:30616"/>
        <dbReference type="ChEBI" id="CHEBI:32551"/>
        <dbReference type="ChEBI" id="CHEBI:33019"/>
        <dbReference type="ChEBI" id="CHEBI:82748"/>
        <dbReference type="ChEBI" id="CHEBI:83665"/>
        <dbReference type="ChEBI" id="CHEBI:456215"/>
        <dbReference type="EC" id="6.3.4.19"/>
    </reaction>
</comment>
<evidence type="ECO:0000256" key="8">
    <source>
        <dbReference type="HAMAP-Rule" id="MF_01161"/>
    </source>
</evidence>
<dbReference type="GO" id="GO:0032267">
    <property type="term" value="F:tRNA(Ile)-lysidine synthase activity"/>
    <property type="evidence" value="ECO:0007669"/>
    <property type="project" value="UniProtKB-EC"/>
</dbReference>
<keyword evidence="4 8" id="KW-0819">tRNA processing</keyword>
<protein>
    <recommendedName>
        <fullName evidence="8">tRNA(Ile)-lysidine synthase</fullName>
        <ecNumber evidence="8">6.3.4.19</ecNumber>
    </recommendedName>
    <alternativeName>
        <fullName evidence="8">tRNA(Ile)-2-lysyl-cytidine synthase</fullName>
    </alternativeName>
    <alternativeName>
        <fullName evidence="8">tRNA(Ile)-lysidine synthetase</fullName>
    </alternativeName>
</protein>
<dbReference type="CDD" id="cd01992">
    <property type="entry name" value="TilS_N"/>
    <property type="match status" value="1"/>
</dbReference>
<dbReference type="PANTHER" id="PTHR43033:SF1">
    <property type="entry name" value="TRNA(ILE)-LYSIDINE SYNTHASE-RELATED"/>
    <property type="match status" value="1"/>
</dbReference>
<dbReference type="HAMAP" id="MF_01161">
    <property type="entry name" value="tRNA_Ile_lys_synt"/>
    <property type="match status" value="1"/>
</dbReference>
<dbReference type="InterPro" id="IPR012795">
    <property type="entry name" value="tRNA_Ile_lys_synt_N"/>
</dbReference>
<comment type="similarity">
    <text evidence="8">Belongs to the tRNA(Ile)-lysidine synthase family.</text>
</comment>
<evidence type="ECO:0000313" key="11">
    <source>
        <dbReference type="Proteomes" id="UP001055091"/>
    </source>
</evidence>
<keyword evidence="6 8" id="KW-0067">ATP-binding</keyword>
<dbReference type="SUPFAM" id="SSF82829">
    <property type="entry name" value="MesJ substrate recognition domain-like"/>
    <property type="match status" value="1"/>
</dbReference>
<comment type="domain">
    <text evidence="8">The N-terminal region contains the highly conserved SGGXDS motif, predicted to be a P-loop motif involved in ATP binding.</text>
</comment>
<keyword evidence="3 8" id="KW-0436">Ligase</keyword>
<evidence type="ECO:0000259" key="9">
    <source>
        <dbReference type="SMART" id="SM00977"/>
    </source>
</evidence>
<dbReference type="SMART" id="SM00977">
    <property type="entry name" value="TilS_C"/>
    <property type="match status" value="1"/>
</dbReference>
<dbReference type="Pfam" id="PF01171">
    <property type="entry name" value="ATP_bind_3"/>
    <property type="match status" value="1"/>
</dbReference>
<dbReference type="PANTHER" id="PTHR43033">
    <property type="entry name" value="TRNA(ILE)-LYSIDINE SYNTHASE-RELATED"/>
    <property type="match status" value="1"/>
</dbReference>
<evidence type="ECO:0000256" key="6">
    <source>
        <dbReference type="ARBA" id="ARBA00022840"/>
    </source>
</evidence>
<evidence type="ECO:0000256" key="1">
    <source>
        <dbReference type="ARBA" id="ARBA00004496"/>
    </source>
</evidence>
<dbReference type="EMBL" id="BQNJ01000001">
    <property type="protein sequence ID" value="GKH01812.1"/>
    <property type="molecule type" value="Genomic_DNA"/>
</dbReference>
<name>A0AA37JIY7_9FIRM</name>
<dbReference type="InterPro" id="IPR012094">
    <property type="entry name" value="tRNA_Ile_lys_synt"/>
</dbReference>
<dbReference type="Gene3D" id="3.50.40.10">
    <property type="entry name" value="Phenylalanyl-trna Synthetase, Chain B, domain 3"/>
    <property type="match status" value="1"/>
</dbReference>
<dbReference type="AlphaFoldDB" id="A0AA37JIY7"/>
<dbReference type="InterPro" id="IPR014729">
    <property type="entry name" value="Rossmann-like_a/b/a_fold"/>
</dbReference>
<dbReference type="GO" id="GO:0005524">
    <property type="term" value="F:ATP binding"/>
    <property type="evidence" value="ECO:0007669"/>
    <property type="project" value="UniProtKB-UniRule"/>
</dbReference>
<dbReference type="InterPro" id="IPR011063">
    <property type="entry name" value="TilS/TtcA_N"/>
</dbReference>
<dbReference type="EC" id="6.3.4.19" evidence="8"/>
<keyword evidence="5 8" id="KW-0547">Nucleotide-binding</keyword>
<evidence type="ECO:0000313" key="10">
    <source>
        <dbReference type="EMBL" id="GKH01812.1"/>
    </source>
</evidence>
<evidence type="ECO:0000256" key="5">
    <source>
        <dbReference type="ARBA" id="ARBA00022741"/>
    </source>
</evidence>
<dbReference type="InterPro" id="IPR020825">
    <property type="entry name" value="Phe-tRNA_synthase-like_B3/B4"/>
</dbReference>
<dbReference type="InterPro" id="IPR012796">
    <property type="entry name" value="Lysidine-tRNA-synth_C"/>
</dbReference>
<reference evidence="10" key="1">
    <citation type="submission" date="2022-01" db="EMBL/GenBank/DDBJ databases">
        <title>Novel bile acid biosynthetic pathways are enriched in the microbiome of centenarians.</title>
        <authorList>
            <person name="Sato Y."/>
            <person name="Atarashi K."/>
            <person name="Plichta R.D."/>
            <person name="Arai Y."/>
            <person name="Sasajima S."/>
            <person name="Kearney M.S."/>
            <person name="Suda W."/>
            <person name="Takeshita K."/>
            <person name="Sasaki T."/>
            <person name="Okamoto S."/>
            <person name="Skelly N.A."/>
            <person name="Okamura Y."/>
            <person name="Vlamakis H."/>
            <person name="Li Y."/>
            <person name="Tanoue T."/>
            <person name="Takei H."/>
            <person name="Nittono H."/>
            <person name="Narushima S."/>
            <person name="Irie J."/>
            <person name="Itoh H."/>
            <person name="Moriya K."/>
            <person name="Sugiura Y."/>
            <person name="Suematsu M."/>
            <person name="Moritoki N."/>
            <person name="Shibata S."/>
            <person name="Littman R.D."/>
            <person name="Fischbach A.M."/>
            <person name="Uwamino Y."/>
            <person name="Inoue T."/>
            <person name="Honda A."/>
            <person name="Hattori M."/>
            <person name="Murai T."/>
            <person name="Xavier J.R."/>
            <person name="Hirose N."/>
            <person name="Honda K."/>
        </authorList>
    </citation>
    <scope>NUCLEOTIDE SEQUENCE</scope>
    <source>
        <strain evidence="10">CE91-St55</strain>
    </source>
</reference>
<accession>A0AA37JIY7</accession>
<organism evidence="10 11">
    <name type="scientific">Hungatella hathewayi</name>
    <dbReference type="NCBI Taxonomy" id="154046"/>
    <lineage>
        <taxon>Bacteria</taxon>
        <taxon>Bacillati</taxon>
        <taxon>Bacillota</taxon>
        <taxon>Clostridia</taxon>
        <taxon>Lachnospirales</taxon>
        <taxon>Lachnospiraceae</taxon>
        <taxon>Hungatella</taxon>
    </lineage>
</organism>
<sequence>MHRKILESIREFIGENHMLVPGDRVIIGLSGGADSVSLLMILHELKNELNIELFAVHVHHGLRGEEADRDSAYAQELSENLGVPFVCVHANVAEYARVNGMSEEEAGRHLRYRILEEQRLAHHASKIAVAHHADDQAETVLYNLFRGSGLKGIGGMKPVRDTIIRPLLSVTRKEILAYLEEKEISYCEDSTNSGTDYIRNRLRHEIIPAVRKRINEGAVSNILQAAKTAAAADAYFEKAAKQILEKHGIRERTDEGGICSVGIAAEILKQEDSIVRQYVIRQMIGETYQSLKDITSVHVEEAEKLLFKPVGRRIQLPDGGCALRTYGELQIKKEGKTIFSQNGGKETGITPVITTFPYKKGQEIPKNGYTKWFDYDKINSTLSVRYRETGDYITLAGGGRKTVKSFMIDEKIPKEERDKILLAADGSHILWIIGYRISEYYKITDDTHTVLQIQIGGGKNDE</sequence>